<keyword evidence="2" id="KW-1185">Reference proteome</keyword>
<evidence type="ECO:0000313" key="1">
    <source>
        <dbReference type="EMBL" id="QOL51006.1"/>
    </source>
</evidence>
<proteinExistence type="predicted"/>
<dbReference type="Proteomes" id="UP000593875">
    <property type="component" value="Chromosome"/>
</dbReference>
<dbReference type="AlphaFoldDB" id="A0A7L9UA81"/>
<evidence type="ECO:0000313" key="2">
    <source>
        <dbReference type="Proteomes" id="UP000593875"/>
    </source>
</evidence>
<protein>
    <submittedName>
        <fullName evidence="1">Uncharacterized protein</fullName>
    </submittedName>
</protein>
<dbReference type="InterPro" id="IPR036737">
    <property type="entry name" value="OmpA-like_sf"/>
</dbReference>
<organism evidence="1 2">
    <name type="scientific">Massilia litorea</name>
    <dbReference type="NCBI Taxonomy" id="2769491"/>
    <lineage>
        <taxon>Bacteria</taxon>
        <taxon>Pseudomonadati</taxon>
        <taxon>Pseudomonadota</taxon>
        <taxon>Betaproteobacteria</taxon>
        <taxon>Burkholderiales</taxon>
        <taxon>Oxalobacteraceae</taxon>
        <taxon>Telluria group</taxon>
        <taxon>Massilia</taxon>
    </lineage>
</organism>
<gene>
    <name evidence="1" type="ORF">LPB04_06905</name>
</gene>
<dbReference type="KEGG" id="mlir:LPB04_06905"/>
<dbReference type="EMBL" id="CP062941">
    <property type="protein sequence ID" value="QOL51006.1"/>
    <property type="molecule type" value="Genomic_DNA"/>
</dbReference>
<dbReference type="RefSeq" id="WP_193687990.1">
    <property type="nucleotide sequence ID" value="NZ_CP062941.1"/>
</dbReference>
<sequence>MAFIPFVRAQVASRLPQPVDFRVRQALEIQRFSEFVTDISPKQKDEIEQLAREIVRSNSTNDPIYAFRVEGHADIARTIPVGQRTQFENEISEERAENGFRLLVEALERIGGKALAEKIARDSKAFGMGTQRLKIPNAITKDQFEQNRRAVFFVQQVTYIQPGPPPPPPPTSVIEDRFTVQLVKSATVTKTITPSLKVVDFGIEGIILAATLEIVDTIDKKRATFNVFATGVGVSIGPPQLPAGSQIVFSPGPPVKFKIFRLLGKNRVHIDLNSFVGSVTVFINAGTSPGGTQSVGGALSFSFDALEAAGVNTQPTLVMVPSGSSSLSTPSVGGGDVLPLARMIMIGTPSDL</sequence>
<dbReference type="Gene3D" id="3.30.1330.60">
    <property type="entry name" value="OmpA-like domain"/>
    <property type="match status" value="1"/>
</dbReference>
<name>A0A7L9UA81_9BURK</name>
<reference evidence="1 2" key="1">
    <citation type="submission" date="2020-10" db="EMBL/GenBank/DDBJ databases">
        <title>Genome sequencing of Massilia sp. LPB0304.</title>
        <authorList>
            <person name="Kim J."/>
        </authorList>
    </citation>
    <scope>NUCLEOTIDE SEQUENCE [LARGE SCALE GENOMIC DNA]</scope>
    <source>
        <strain evidence="1 2">LPB0304</strain>
    </source>
</reference>
<accession>A0A7L9UA81</accession>